<keyword evidence="6" id="KW-1185">Reference proteome</keyword>
<evidence type="ECO:0000313" key="6">
    <source>
        <dbReference type="Proteomes" id="UP001152651"/>
    </source>
</evidence>
<feature type="domain" description="Phage tail tape measure protein" evidence="4">
    <location>
        <begin position="288"/>
        <end position="493"/>
    </location>
</feature>
<keyword evidence="2" id="KW-0175">Coiled coil</keyword>
<name>A0ABN8TGL7_9ENTR</name>
<evidence type="ECO:0000256" key="2">
    <source>
        <dbReference type="SAM" id="Coils"/>
    </source>
</evidence>
<evidence type="ECO:0000313" key="5">
    <source>
        <dbReference type="EMBL" id="CAH6661976.1"/>
    </source>
</evidence>
<accession>A0ABN8TGL7</accession>
<comment type="caution">
    <text evidence="5">The sequence shown here is derived from an EMBL/GenBank/DDBJ whole genome shotgun (WGS) entry which is preliminary data.</text>
</comment>
<dbReference type="EMBL" id="CALSBS010000033">
    <property type="protein sequence ID" value="CAH6661976.1"/>
    <property type="molecule type" value="Genomic_DNA"/>
</dbReference>
<dbReference type="Proteomes" id="UP001152651">
    <property type="component" value="Unassembled WGS sequence"/>
</dbReference>
<feature type="region of interest" description="Disordered" evidence="3">
    <location>
        <begin position="149"/>
        <end position="169"/>
    </location>
</feature>
<evidence type="ECO:0000256" key="1">
    <source>
        <dbReference type="ARBA" id="ARBA00022612"/>
    </source>
</evidence>
<organism evidence="5 6">
    <name type="scientific">Pseudocitrobacter vendiensis</name>
    <dbReference type="NCBI Taxonomy" id="2488306"/>
    <lineage>
        <taxon>Bacteria</taxon>
        <taxon>Pseudomonadati</taxon>
        <taxon>Pseudomonadota</taxon>
        <taxon>Gammaproteobacteria</taxon>
        <taxon>Enterobacterales</taxon>
        <taxon>Enterobacteriaceae</taxon>
        <taxon>Pseudocitrobacter</taxon>
    </lineage>
</organism>
<dbReference type="PANTHER" id="PTHR37813">
    <property type="entry name" value="FELS-2 PROPHAGE PROTEIN"/>
    <property type="match status" value="1"/>
</dbReference>
<gene>
    <name evidence="5" type="ORF">FBBNIHIM_22980</name>
</gene>
<reference evidence="5" key="1">
    <citation type="submission" date="2022-05" db="EMBL/GenBank/DDBJ databases">
        <authorList>
            <person name="Blom J."/>
        </authorList>
    </citation>
    <scope>NUCLEOTIDE SEQUENCE</scope>
    <source>
        <strain evidence="5">Type strain: CPO20170097</strain>
    </source>
</reference>
<dbReference type="PANTHER" id="PTHR37813:SF1">
    <property type="entry name" value="FELS-2 PROPHAGE PROTEIN"/>
    <property type="match status" value="1"/>
</dbReference>
<dbReference type="Pfam" id="PF10145">
    <property type="entry name" value="PhageMin_Tail"/>
    <property type="match status" value="1"/>
</dbReference>
<feature type="coiled-coil region" evidence="2">
    <location>
        <begin position="82"/>
        <end position="109"/>
    </location>
</feature>
<sequence length="1005" mass="104462">MADKKISVLLSAKDQLSAVFEKSDKTLDRLRKTAGSASDALGKIQRTQSDVSAYAETNKALNETNQKLTVNRQRVDAAGSALKAAQSEQRRYQRGIAAAEEAIRQLDMELVKNGRLTKEQQVAYLQAKQTLDQLQPSLKKATAEVAATRRESNAATREMNSLTSAAEREQNRVKSLGSALDKAGVDTNKLGQAQAKLAADADKVTRSLQRQEARIKTVNSARDQMAKNQQTRSDIKGQVLGTAAAAAPLVYAAKKAVDYEWAWADVQKVVNFKDKKEDVDFQHRIQAKAVELGMGQTDMTEIVAAAGQAGVANDKDGNVDTKQLERFSVDAAKMAVAFDSDAKTAGDTMATLRTSLKLNQDQMMELADVINAQSNSMNAKAMVVAGVMRRQGANAELAGFDRKQVVGLASALIASGDTEETGSTALKNITGRLTSGFSASKSQRTALDMLGFDPEVLAKDMQRDAVGTLKKVLTVINKQRPDQQKALISSIFGEEVAGSVAKLAGNMELLNKAMDIANDKTKYANSMEQEYQQKAQTRAQQLKRIQSATERATVALGTLLLPVVDELAPPITDFANGLSNLLETSSTAKTAFGWTLKVGAGLIALKAGVMAIKGIGSLVSDVKQLGRIGGVKLGITTDKTAAAASRATSALARLNRQLMSMGRGGRGGPPGSGGFGGLGGGEPGEAKPRTRPGKPNGRRWPRLKGRGRYGAAAAAAMMLLPSFDAFGAEDDAPAGRAGTGDVLPKTEGAVDTLPGNRAGVSSVLPKAEGVVDTLQTGAAVMAPFSKGVGGRLLGKAFMPLQLLSGGLNIADTYAQGGNAAQMGQAIGDTGGGLGGAALGAMIGTAILPGIGTAIGGALGGIAGSSLGASIGESVGPWVGKAFGEVKGWFGGDSGKPAPAAATAEKIAPVKPKDLVKTAPKDITPVIDAAVKAQQPPPVPNVAIHNKIEARFDVKASGDPAQDNALAEKIKAMLQDVLNKANAAALASVGGVDARLNASLNGQRSD</sequence>
<evidence type="ECO:0000259" key="4">
    <source>
        <dbReference type="Pfam" id="PF10145"/>
    </source>
</evidence>
<keyword evidence="1" id="KW-1188">Viral release from host cell</keyword>
<feature type="region of interest" description="Disordered" evidence="3">
    <location>
        <begin position="661"/>
        <end position="705"/>
    </location>
</feature>
<feature type="compositionally biased region" description="Gly residues" evidence="3">
    <location>
        <begin position="662"/>
        <end position="683"/>
    </location>
</feature>
<dbReference type="NCBIfam" id="TIGR01760">
    <property type="entry name" value="tape_meas_TP901"/>
    <property type="match status" value="1"/>
</dbReference>
<proteinExistence type="predicted"/>
<protein>
    <submittedName>
        <fullName evidence="5">Phage tail tape measure protein</fullName>
    </submittedName>
</protein>
<feature type="compositionally biased region" description="Basic residues" evidence="3">
    <location>
        <begin position="689"/>
        <end position="705"/>
    </location>
</feature>
<dbReference type="RefSeq" id="WP_253899143.1">
    <property type="nucleotide sequence ID" value="NZ_CALSBS010000033.1"/>
</dbReference>
<feature type="compositionally biased region" description="Polar residues" evidence="3">
    <location>
        <begin position="153"/>
        <end position="164"/>
    </location>
</feature>
<evidence type="ECO:0000256" key="3">
    <source>
        <dbReference type="SAM" id="MobiDB-lite"/>
    </source>
</evidence>
<dbReference type="InterPro" id="IPR010090">
    <property type="entry name" value="Phage_tape_meas"/>
</dbReference>